<keyword evidence="2" id="KW-1185">Reference proteome</keyword>
<proteinExistence type="predicted"/>
<dbReference type="Proteomes" id="UP000887565">
    <property type="component" value="Unplaced"/>
</dbReference>
<evidence type="ECO:0000313" key="3">
    <source>
        <dbReference type="WBParaSite" id="nRc.2.0.1.t22523-RA"/>
    </source>
</evidence>
<dbReference type="WBParaSite" id="nRc.2.0.1.t22523-RA">
    <property type="protein sequence ID" value="nRc.2.0.1.t22523-RA"/>
    <property type="gene ID" value="nRc.2.0.1.g22523"/>
</dbReference>
<accession>A0A915J7T1</accession>
<organism evidence="2 3">
    <name type="scientific">Romanomermis culicivorax</name>
    <name type="common">Nematode worm</name>
    <dbReference type="NCBI Taxonomy" id="13658"/>
    <lineage>
        <taxon>Eukaryota</taxon>
        <taxon>Metazoa</taxon>
        <taxon>Ecdysozoa</taxon>
        <taxon>Nematoda</taxon>
        <taxon>Enoplea</taxon>
        <taxon>Dorylaimia</taxon>
        <taxon>Mermithida</taxon>
        <taxon>Mermithoidea</taxon>
        <taxon>Mermithidae</taxon>
        <taxon>Romanomermis</taxon>
    </lineage>
</organism>
<evidence type="ECO:0000313" key="2">
    <source>
        <dbReference type="Proteomes" id="UP000887565"/>
    </source>
</evidence>
<name>A0A915J7T1_ROMCU</name>
<keyword evidence="1" id="KW-0175">Coiled coil</keyword>
<sequence>MVKKDRIISNPKAGHNQLCTAIDAIALDILSLSRVIIKLAENGTTPIRAYRKGLAEIGIDISHMNCGALIKFIHIQEAVLRGMQAVWLNRAAKIQSCQKVEDKSEEEHDQMIITQFYSKSSPVIQNTMDKHKGQIVSLQDLITFCDNLEKELKIQEELCKQRLQNTRARITCRQRISRGQLLNTMGTN</sequence>
<dbReference type="AlphaFoldDB" id="A0A915J7T1"/>
<protein>
    <submittedName>
        <fullName evidence="3">Uncharacterized protein</fullName>
    </submittedName>
</protein>
<feature type="coiled-coil region" evidence="1">
    <location>
        <begin position="138"/>
        <end position="165"/>
    </location>
</feature>
<evidence type="ECO:0000256" key="1">
    <source>
        <dbReference type="SAM" id="Coils"/>
    </source>
</evidence>
<reference evidence="3" key="1">
    <citation type="submission" date="2022-11" db="UniProtKB">
        <authorList>
            <consortium name="WormBaseParasite"/>
        </authorList>
    </citation>
    <scope>IDENTIFICATION</scope>
</reference>